<dbReference type="Proteomes" id="UP000314294">
    <property type="component" value="Unassembled WGS sequence"/>
</dbReference>
<accession>A0A4Z2IYJ6</accession>
<dbReference type="EMBL" id="SRLO01000035">
    <property type="protein sequence ID" value="TNN83055.1"/>
    <property type="molecule type" value="Genomic_DNA"/>
</dbReference>
<evidence type="ECO:0000313" key="2">
    <source>
        <dbReference type="Proteomes" id="UP000314294"/>
    </source>
</evidence>
<dbReference type="AlphaFoldDB" id="A0A4Z2IYJ6"/>
<sequence length="119" mass="12956">MVTNHLEKVLIHSGCGAITSCEYNIYSKIRSWYPDESVGAKVLRVDGICIVTERCERLRDHSLGVLIPHIDLLLIPAFNRHTGSASRRSASRCERLGGAKAGATWLNAYGGPGNVGGHR</sequence>
<reference evidence="1 2" key="1">
    <citation type="submission" date="2019-03" db="EMBL/GenBank/DDBJ databases">
        <title>First draft genome of Liparis tanakae, snailfish: a comprehensive survey of snailfish specific genes.</title>
        <authorList>
            <person name="Kim W."/>
            <person name="Song I."/>
            <person name="Jeong J.-H."/>
            <person name="Kim D."/>
            <person name="Kim S."/>
            <person name="Ryu S."/>
            <person name="Song J.Y."/>
            <person name="Lee S.K."/>
        </authorList>
    </citation>
    <scope>NUCLEOTIDE SEQUENCE [LARGE SCALE GENOMIC DNA]</scope>
    <source>
        <tissue evidence="1">Muscle</tissue>
    </source>
</reference>
<comment type="caution">
    <text evidence="1">The sequence shown here is derived from an EMBL/GenBank/DDBJ whole genome shotgun (WGS) entry which is preliminary data.</text>
</comment>
<gene>
    <name evidence="1" type="ORF">EYF80_006662</name>
</gene>
<organism evidence="1 2">
    <name type="scientific">Liparis tanakae</name>
    <name type="common">Tanaka's snailfish</name>
    <dbReference type="NCBI Taxonomy" id="230148"/>
    <lineage>
        <taxon>Eukaryota</taxon>
        <taxon>Metazoa</taxon>
        <taxon>Chordata</taxon>
        <taxon>Craniata</taxon>
        <taxon>Vertebrata</taxon>
        <taxon>Euteleostomi</taxon>
        <taxon>Actinopterygii</taxon>
        <taxon>Neopterygii</taxon>
        <taxon>Teleostei</taxon>
        <taxon>Neoteleostei</taxon>
        <taxon>Acanthomorphata</taxon>
        <taxon>Eupercaria</taxon>
        <taxon>Perciformes</taxon>
        <taxon>Cottioidei</taxon>
        <taxon>Cottales</taxon>
        <taxon>Liparidae</taxon>
        <taxon>Liparis</taxon>
    </lineage>
</organism>
<name>A0A4Z2IYJ6_9TELE</name>
<protein>
    <submittedName>
        <fullName evidence="1">Uncharacterized protein</fullName>
    </submittedName>
</protein>
<evidence type="ECO:0000313" key="1">
    <source>
        <dbReference type="EMBL" id="TNN83055.1"/>
    </source>
</evidence>
<keyword evidence="2" id="KW-1185">Reference proteome</keyword>
<proteinExistence type="predicted"/>